<protein>
    <submittedName>
        <fullName evidence="4">Uncharacterized protein</fullName>
    </submittedName>
</protein>
<dbReference type="GO" id="GO:0140662">
    <property type="term" value="F:ATP-dependent protein folding chaperone"/>
    <property type="evidence" value="ECO:0007669"/>
    <property type="project" value="InterPro"/>
</dbReference>
<dbReference type="PANTHER" id="PTHR19375">
    <property type="entry name" value="HEAT SHOCK PROTEIN 70KDA"/>
    <property type="match status" value="1"/>
</dbReference>
<dbReference type="OrthoDB" id="639112at2759"/>
<dbReference type="Gene3D" id="3.30.420.40">
    <property type="match status" value="1"/>
</dbReference>
<keyword evidence="2" id="KW-0547">Nucleotide-binding</keyword>
<keyword evidence="5" id="KW-1185">Reference proteome</keyword>
<dbReference type="Gramene" id="TVU11284">
    <property type="protein sequence ID" value="TVU11284"/>
    <property type="gene ID" value="EJB05_44859"/>
</dbReference>
<evidence type="ECO:0000256" key="3">
    <source>
        <dbReference type="ARBA" id="ARBA00022840"/>
    </source>
</evidence>
<name>A0A5J9TJ03_9POAL</name>
<accession>A0A5J9TJ03</accession>
<dbReference type="InterPro" id="IPR018181">
    <property type="entry name" value="Heat_shock_70_CS"/>
</dbReference>
<feature type="non-terminal residue" evidence="4">
    <location>
        <position position="1"/>
    </location>
</feature>
<dbReference type="FunFam" id="3.30.420.40:FF:000028">
    <property type="entry name" value="heat shock 70 kDa protein-like"/>
    <property type="match status" value="1"/>
</dbReference>
<organism evidence="4 5">
    <name type="scientific">Eragrostis curvula</name>
    <name type="common">weeping love grass</name>
    <dbReference type="NCBI Taxonomy" id="38414"/>
    <lineage>
        <taxon>Eukaryota</taxon>
        <taxon>Viridiplantae</taxon>
        <taxon>Streptophyta</taxon>
        <taxon>Embryophyta</taxon>
        <taxon>Tracheophyta</taxon>
        <taxon>Spermatophyta</taxon>
        <taxon>Magnoliopsida</taxon>
        <taxon>Liliopsida</taxon>
        <taxon>Poales</taxon>
        <taxon>Poaceae</taxon>
        <taxon>PACMAD clade</taxon>
        <taxon>Chloridoideae</taxon>
        <taxon>Eragrostideae</taxon>
        <taxon>Eragrostidinae</taxon>
        <taxon>Eragrostis</taxon>
    </lineage>
</organism>
<dbReference type="PRINTS" id="PR00301">
    <property type="entry name" value="HEATSHOCK70"/>
</dbReference>
<evidence type="ECO:0000313" key="5">
    <source>
        <dbReference type="Proteomes" id="UP000324897"/>
    </source>
</evidence>
<gene>
    <name evidence="4" type="ORF">EJB05_44859</name>
</gene>
<dbReference type="Proteomes" id="UP000324897">
    <property type="component" value="Chromosome 3"/>
</dbReference>
<sequence length="225" mass="24116">MAAAIKNDGPSVGIDLGTTYSCVAMWRNDRGEVIPNDQGNRLTPSCVAFTNSERLVGEAAENQAGLNPTNTVFDAAALPFLLPRRRRPPLPPPSLLSAWRPLVTTPSRANRSQRVALLPEILRHCTYSSLRAPPRLSLVHGPDDNLEREAAGRRRYAVGRTLAKTSMRALQAMAPVSLGHRSAASKGGSMDIAGSKAVLGPRRKPVGLARHGPFSALSTRYSGHA</sequence>
<dbReference type="PROSITE" id="PS00297">
    <property type="entry name" value="HSP70_1"/>
    <property type="match status" value="1"/>
</dbReference>
<comment type="similarity">
    <text evidence="1">Belongs to the heat shock protein 70 family.</text>
</comment>
<dbReference type="AlphaFoldDB" id="A0A5J9TJ03"/>
<dbReference type="Pfam" id="PF00012">
    <property type="entry name" value="HSP70"/>
    <property type="match status" value="1"/>
</dbReference>
<dbReference type="InterPro" id="IPR043129">
    <property type="entry name" value="ATPase_NBD"/>
</dbReference>
<comment type="caution">
    <text evidence="4">The sequence shown here is derived from an EMBL/GenBank/DDBJ whole genome shotgun (WGS) entry which is preliminary data.</text>
</comment>
<dbReference type="EMBL" id="RWGY01000039">
    <property type="protein sequence ID" value="TVU11284.1"/>
    <property type="molecule type" value="Genomic_DNA"/>
</dbReference>
<proteinExistence type="inferred from homology"/>
<dbReference type="SUPFAM" id="SSF53067">
    <property type="entry name" value="Actin-like ATPase domain"/>
    <property type="match status" value="1"/>
</dbReference>
<evidence type="ECO:0000313" key="4">
    <source>
        <dbReference type="EMBL" id="TVU11284.1"/>
    </source>
</evidence>
<keyword evidence="3" id="KW-0067">ATP-binding</keyword>
<dbReference type="InterPro" id="IPR013126">
    <property type="entry name" value="Hsp_70_fam"/>
</dbReference>
<evidence type="ECO:0000256" key="2">
    <source>
        <dbReference type="ARBA" id="ARBA00022741"/>
    </source>
</evidence>
<evidence type="ECO:0000256" key="1">
    <source>
        <dbReference type="ARBA" id="ARBA00007381"/>
    </source>
</evidence>
<dbReference type="GO" id="GO:0005524">
    <property type="term" value="F:ATP binding"/>
    <property type="evidence" value="ECO:0007669"/>
    <property type="project" value="UniProtKB-KW"/>
</dbReference>
<reference evidence="4 5" key="1">
    <citation type="journal article" date="2019" name="Sci. Rep.">
        <title>A high-quality genome of Eragrostis curvula grass provides insights into Poaceae evolution and supports new strategies to enhance forage quality.</title>
        <authorList>
            <person name="Carballo J."/>
            <person name="Santos B.A.C.M."/>
            <person name="Zappacosta D."/>
            <person name="Garbus I."/>
            <person name="Selva J.P."/>
            <person name="Gallo C.A."/>
            <person name="Diaz A."/>
            <person name="Albertini E."/>
            <person name="Caccamo M."/>
            <person name="Echenique V."/>
        </authorList>
    </citation>
    <scope>NUCLEOTIDE SEQUENCE [LARGE SCALE GENOMIC DNA]</scope>
    <source>
        <strain evidence="5">cv. Victoria</strain>
        <tissue evidence="4">Leaf</tissue>
    </source>
</reference>